<reference evidence="3" key="1">
    <citation type="submission" date="2020-05" db="EMBL/GenBank/DDBJ databases">
        <authorList>
            <person name="Chiriac C."/>
            <person name="Salcher M."/>
            <person name="Ghai R."/>
            <person name="Kavagutti S V."/>
        </authorList>
    </citation>
    <scope>NUCLEOTIDE SEQUENCE</scope>
</reference>
<evidence type="ECO:0000256" key="2">
    <source>
        <dbReference type="ARBA" id="ARBA00049106"/>
    </source>
</evidence>
<dbReference type="Pfam" id="PF04075">
    <property type="entry name" value="F420H2_quin_red"/>
    <property type="match status" value="1"/>
</dbReference>
<gene>
    <name evidence="3" type="ORF">UFOPK3967_01219</name>
</gene>
<dbReference type="EMBL" id="CAFBOS010000062">
    <property type="protein sequence ID" value="CAB4994312.1"/>
    <property type="molecule type" value="Genomic_DNA"/>
</dbReference>
<sequence length="204" mass="22547">MTLRFIDTTSADSDAETHASVLTWRCAAVTAGVAAGVVIESPPTRACHSEVGYANVDSVSRMADETYAPSPWRFVADHVERYLATGGADGYEWEGANCIILSTRGRKSGVVRRSPLIRVADGDRYLVVASMGGAPKHPQWYLNILDHADVTIHDRDQFHELHARVATPEDRAALWPIAVAEWPAYDDYQTKTDREIPLVICEPR</sequence>
<dbReference type="PANTHER" id="PTHR39428:SF3">
    <property type="entry name" value="DEAZAFLAVIN-DEPENDENT NITROREDUCTASE"/>
    <property type="match status" value="1"/>
</dbReference>
<dbReference type="NCBIfam" id="TIGR00026">
    <property type="entry name" value="hi_GC_TIGR00026"/>
    <property type="match status" value="1"/>
</dbReference>
<proteinExistence type="inferred from homology"/>
<dbReference type="PANTHER" id="PTHR39428">
    <property type="entry name" value="F420H(2)-DEPENDENT QUINONE REDUCTASE RV1261C"/>
    <property type="match status" value="1"/>
</dbReference>
<name>A0A6J7NUL9_9ZZZZ</name>
<comment type="similarity">
    <text evidence="1">Belongs to the F420H(2)-dependent quinone reductase family.</text>
</comment>
<dbReference type="GO" id="GO:0016491">
    <property type="term" value="F:oxidoreductase activity"/>
    <property type="evidence" value="ECO:0007669"/>
    <property type="project" value="InterPro"/>
</dbReference>
<organism evidence="3">
    <name type="scientific">freshwater metagenome</name>
    <dbReference type="NCBI Taxonomy" id="449393"/>
    <lineage>
        <taxon>unclassified sequences</taxon>
        <taxon>metagenomes</taxon>
        <taxon>ecological metagenomes</taxon>
    </lineage>
</organism>
<evidence type="ECO:0000256" key="1">
    <source>
        <dbReference type="ARBA" id="ARBA00008710"/>
    </source>
</evidence>
<dbReference type="AlphaFoldDB" id="A0A6J7NUL9"/>
<accession>A0A6J7NUL9</accession>
<evidence type="ECO:0000313" key="3">
    <source>
        <dbReference type="EMBL" id="CAB4994312.1"/>
    </source>
</evidence>
<protein>
    <submittedName>
        <fullName evidence="3">Unannotated protein</fullName>
    </submittedName>
</protein>
<dbReference type="GO" id="GO:0005886">
    <property type="term" value="C:plasma membrane"/>
    <property type="evidence" value="ECO:0007669"/>
    <property type="project" value="TreeGrafter"/>
</dbReference>
<comment type="catalytic activity">
    <reaction evidence="2">
        <text>oxidized coenzyme F420-(gamma-L-Glu)(n) + a quinol + H(+) = reduced coenzyme F420-(gamma-L-Glu)(n) + a quinone</text>
        <dbReference type="Rhea" id="RHEA:39663"/>
        <dbReference type="Rhea" id="RHEA-COMP:12939"/>
        <dbReference type="Rhea" id="RHEA-COMP:14378"/>
        <dbReference type="ChEBI" id="CHEBI:15378"/>
        <dbReference type="ChEBI" id="CHEBI:24646"/>
        <dbReference type="ChEBI" id="CHEBI:132124"/>
        <dbReference type="ChEBI" id="CHEBI:133980"/>
        <dbReference type="ChEBI" id="CHEBI:139511"/>
    </reaction>
</comment>
<dbReference type="GO" id="GO:0070967">
    <property type="term" value="F:coenzyme F420 binding"/>
    <property type="evidence" value="ECO:0007669"/>
    <property type="project" value="TreeGrafter"/>
</dbReference>
<dbReference type="InterPro" id="IPR012349">
    <property type="entry name" value="Split_barrel_FMN-bd"/>
</dbReference>
<dbReference type="Gene3D" id="2.30.110.10">
    <property type="entry name" value="Electron Transport, Fmn-binding Protein, Chain A"/>
    <property type="match status" value="1"/>
</dbReference>
<dbReference type="InterPro" id="IPR004378">
    <property type="entry name" value="F420H2_quin_Rdtase"/>
</dbReference>